<protein>
    <submittedName>
        <fullName evidence="2">Uncharacterized protein</fullName>
    </submittedName>
</protein>
<evidence type="ECO:0000313" key="3">
    <source>
        <dbReference type="Proteomes" id="UP000799118"/>
    </source>
</evidence>
<evidence type="ECO:0000313" key="2">
    <source>
        <dbReference type="EMBL" id="KAE9405428.1"/>
    </source>
</evidence>
<feature type="coiled-coil region" evidence="1">
    <location>
        <begin position="123"/>
        <end position="150"/>
    </location>
</feature>
<proteinExistence type="predicted"/>
<keyword evidence="1" id="KW-0175">Coiled coil</keyword>
<organism evidence="2 3">
    <name type="scientific">Gymnopus androsaceus JB14</name>
    <dbReference type="NCBI Taxonomy" id="1447944"/>
    <lineage>
        <taxon>Eukaryota</taxon>
        <taxon>Fungi</taxon>
        <taxon>Dikarya</taxon>
        <taxon>Basidiomycota</taxon>
        <taxon>Agaricomycotina</taxon>
        <taxon>Agaricomycetes</taxon>
        <taxon>Agaricomycetidae</taxon>
        <taxon>Agaricales</taxon>
        <taxon>Marasmiineae</taxon>
        <taxon>Omphalotaceae</taxon>
        <taxon>Gymnopus</taxon>
    </lineage>
</organism>
<dbReference type="EMBL" id="ML769409">
    <property type="protein sequence ID" value="KAE9405428.1"/>
    <property type="molecule type" value="Genomic_DNA"/>
</dbReference>
<sequence>MNQAKYPFDVPSLETSFPVLRNIQSFQNYPAFQRSVLKDTALDKSQLSDAKKAIHDLEHLHALSDEHVDQDIVEASKLRHTTIQNIHAAAEYGGGDLAVMIHQLQQSMDNQFRTINNQFKTINDKFDNQYKTINEKLDTQEQQFSILQAEVVNGAKEGLAALNLHCDVLRLPD</sequence>
<evidence type="ECO:0000256" key="1">
    <source>
        <dbReference type="SAM" id="Coils"/>
    </source>
</evidence>
<keyword evidence="3" id="KW-1185">Reference proteome</keyword>
<gene>
    <name evidence="2" type="ORF">BT96DRAFT_916144</name>
</gene>
<reference evidence="2" key="1">
    <citation type="journal article" date="2019" name="Environ. Microbiol.">
        <title>Fungal ecological strategies reflected in gene transcription - a case study of two litter decomposers.</title>
        <authorList>
            <person name="Barbi F."/>
            <person name="Kohler A."/>
            <person name="Barry K."/>
            <person name="Baskaran P."/>
            <person name="Daum C."/>
            <person name="Fauchery L."/>
            <person name="Ihrmark K."/>
            <person name="Kuo A."/>
            <person name="LaButti K."/>
            <person name="Lipzen A."/>
            <person name="Morin E."/>
            <person name="Grigoriev I.V."/>
            <person name="Henrissat B."/>
            <person name="Lindahl B."/>
            <person name="Martin F."/>
        </authorList>
    </citation>
    <scope>NUCLEOTIDE SEQUENCE</scope>
    <source>
        <strain evidence="2">JB14</strain>
    </source>
</reference>
<accession>A0A6A4I7R5</accession>
<dbReference type="Proteomes" id="UP000799118">
    <property type="component" value="Unassembled WGS sequence"/>
</dbReference>
<name>A0A6A4I7R5_9AGAR</name>
<dbReference type="AlphaFoldDB" id="A0A6A4I7R5"/>